<organism evidence="6 7">
    <name type="scientific">Nocardia aurantiaca</name>
    <dbReference type="NCBI Taxonomy" id="2675850"/>
    <lineage>
        <taxon>Bacteria</taxon>
        <taxon>Bacillati</taxon>
        <taxon>Actinomycetota</taxon>
        <taxon>Actinomycetes</taxon>
        <taxon>Mycobacteriales</taxon>
        <taxon>Nocardiaceae</taxon>
        <taxon>Nocardia</taxon>
    </lineage>
</organism>
<dbReference type="SUPFAM" id="SSF51905">
    <property type="entry name" value="FAD/NAD(P)-binding domain"/>
    <property type="match status" value="1"/>
</dbReference>
<dbReference type="InterPro" id="IPR050315">
    <property type="entry name" value="FAD-oxidoreductase_2"/>
</dbReference>
<name>A0A6I3KU66_9NOCA</name>
<evidence type="ECO:0000313" key="7">
    <source>
        <dbReference type="Proteomes" id="UP000432464"/>
    </source>
</evidence>
<dbReference type="RefSeq" id="WP_154788807.1">
    <property type="nucleotide sequence ID" value="NZ_WMBB01000007.1"/>
</dbReference>
<dbReference type="GO" id="GO:0008202">
    <property type="term" value="P:steroid metabolic process"/>
    <property type="evidence" value="ECO:0007669"/>
    <property type="project" value="UniProtKB-ARBA"/>
</dbReference>
<dbReference type="Gene3D" id="3.90.700.10">
    <property type="entry name" value="Succinate dehydrogenase/fumarate reductase flavoprotein, catalytic domain"/>
    <property type="match status" value="1"/>
</dbReference>
<dbReference type="EMBL" id="WMBB01000007">
    <property type="protein sequence ID" value="MTE14353.1"/>
    <property type="molecule type" value="Genomic_DNA"/>
</dbReference>
<evidence type="ECO:0000256" key="1">
    <source>
        <dbReference type="ARBA" id="ARBA00001974"/>
    </source>
</evidence>
<sequence length="489" mass="52269">MVDAKDVEPTPASEVSDWTDGADVVIAGYGIAGVCAAIEAARAGADVLLLERTGGWGGAAALAGGFVYLGGGTPLQRALGFDDSPENMEAFLLAAVGPTADHARIADYCKGSIDHYQWLVDCGVRFKEEFWGEPGWEPPHDEGLMYSGGENAAPFNTIVAPAPRGHVPQMQNKRTGQRGGGYMLMKPLVETAEKLGVRVEYDTRIQRLIRDDTGWVVGVVARRYGEEVTIRAHRGVVLATGSFAYNEEMVATHAPRLIGRPAAAIEEHDGIGIRVAQAVGAQVEAMDATEVAFFGDPQMLARGIMVNGRGERYIAEDTYPGRIGQATLIEQDNQAYLIIDDEGNEAARETETATPFFRTQPTWVAETVAELENEMGLPESALQQTVSFYNEHARNGEDPLLGKKPEWLKPIGSPVAAFDMRGFTAGFPLGGLRTDLFGRVLDIADKPIHGLYAAGRCTAGICTGGYASGASLGDSSFYGRRAGRAAALS</sequence>
<comment type="cofactor">
    <cofactor evidence="1">
        <name>FAD</name>
        <dbReference type="ChEBI" id="CHEBI:57692"/>
    </cofactor>
</comment>
<comment type="caution">
    <text evidence="6">The sequence shown here is derived from an EMBL/GenBank/DDBJ whole genome shotgun (WGS) entry which is preliminary data.</text>
</comment>
<proteinExistence type="predicted"/>
<feature type="domain" description="FAD-dependent oxidoreductase 2 FAD-binding" evidence="5">
    <location>
        <begin position="23"/>
        <end position="470"/>
    </location>
</feature>
<keyword evidence="4" id="KW-0560">Oxidoreductase</keyword>
<dbReference type="PANTHER" id="PTHR43400:SF10">
    <property type="entry name" value="3-OXOSTEROID 1-DEHYDROGENASE"/>
    <property type="match status" value="1"/>
</dbReference>
<dbReference type="InterPro" id="IPR003953">
    <property type="entry name" value="FAD-dep_OxRdtase_2_FAD-bd"/>
</dbReference>
<dbReference type="Pfam" id="PF00890">
    <property type="entry name" value="FAD_binding_2"/>
    <property type="match status" value="1"/>
</dbReference>
<dbReference type="InterPro" id="IPR036188">
    <property type="entry name" value="FAD/NAD-bd_sf"/>
</dbReference>
<dbReference type="NCBIfam" id="NF005512">
    <property type="entry name" value="PRK07121.1-5"/>
    <property type="match status" value="1"/>
</dbReference>
<dbReference type="Proteomes" id="UP000432464">
    <property type="component" value="Unassembled WGS sequence"/>
</dbReference>
<dbReference type="PANTHER" id="PTHR43400">
    <property type="entry name" value="FUMARATE REDUCTASE"/>
    <property type="match status" value="1"/>
</dbReference>
<evidence type="ECO:0000256" key="2">
    <source>
        <dbReference type="ARBA" id="ARBA00022630"/>
    </source>
</evidence>
<dbReference type="GO" id="GO:0033765">
    <property type="term" value="F:steroid dehydrogenase activity, acting on the CH-CH group of donors"/>
    <property type="evidence" value="ECO:0007669"/>
    <property type="project" value="UniProtKB-ARBA"/>
</dbReference>
<dbReference type="NCBIfam" id="NF005510">
    <property type="entry name" value="PRK07121.1-3"/>
    <property type="match status" value="1"/>
</dbReference>
<reference evidence="6 7" key="1">
    <citation type="submission" date="2019-11" db="EMBL/GenBank/DDBJ databases">
        <title>Nocardia sp. nov. CT2-14 isolated from soil.</title>
        <authorList>
            <person name="Kanchanasin P."/>
            <person name="Tanasupawat S."/>
            <person name="Yuki M."/>
            <person name="Kudo T."/>
        </authorList>
    </citation>
    <scope>NUCLEOTIDE SEQUENCE [LARGE SCALE GENOMIC DNA]</scope>
    <source>
        <strain evidence="6 7">CT2-14</strain>
    </source>
</reference>
<evidence type="ECO:0000256" key="3">
    <source>
        <dbReference type="ARBA" id="ARBA00022827"/>
    </source>
</evidence>
<dbReference type="SUPFAM" id="SSF56425">
    <property type="entry name" value="Succinate dehydrogenase/fumarate reductase flavoprotein, catalytic domain"/>
    <property type="match status" value="1"/>
</dbReference>
<dbReference type="Gene3D" id="3.50.50.60">
    <property type="entry name" value="FAD/NAD(P)-binding domain"/>
    <property type="match status" value="1"/>
</dbReference>
<accession>A0A6I3KU66</accession>
<dbReference type="AlphaFoldDB" id="A0A6I3KU66"/>
<evidence type="ECO:0000313" key="6">
    <source>
        <dbReference type="EMBL" id="MTE14353.1"/>
    </source>
</evidence>
<gene>
    <name evidence="6" type="ORF">GLP40_16485</name>
</gene>
<keyword evidence="2" id="KW-0285">Flavoprotein</keyword>
<dbReference type="InterPro" id="IPR027477">
    <property type="entry name" value="Succ_DH/fumarate_Rdtase_cat_sf"/>
</dbReference>
<evidence type="ECO:0000259" key="5">
    <source>
        <dbReference type="Pfam" id="PF00890"/>
    </source>
</evidence>
<keyword evidence="7" id="KW-1185">Reference proteome</keyword>
<protein>
    <submittedName>
        <fullName evidence="6">FAD-dependent oxidoreductase</fullName>
    </submittedName>
</protein>
<evidence type="ECO:0000256" key="4">
    <source>
        <dbReference type="ARBA" id="ARBA00023002"/>
    </source>
</evidence>
<keyword evidence="3" id="KW-0274">FAD</keyword>